<dbReference type="HAMAP" id="MF_00505">
    <property type="entry name" value="HSP90"/>
    <property type="match status" value="1"/>
</dbReference>
<keyword evidence="4" id="KW-0067">ATP-binding</keyword>
<dbReference type="InterPro" id="IPR036890">
    <property type="entry name" value="HATPase_C_sf"/>
</dbReference>
<comment type="similarity">
    <text evidence="2">Belongs to the heat shock protein 90 family.</text>
</comment>
<evidence type="ECO:0000256" key="10">
    <source>
        <dbReference type="SAM" id="MobiDB-lite"/>
    </source>
</evidence>
<dbReference type="NCBIfam" id="NF003555">
    <property type="entry name" value="PRK05218.1"/>
    <property type="match status" value="1"/>
</dbReference>
<dbReference type="GO" id="GO:0005524">
    <property type="term" value="F:ATP binding"/>
    <property type="evidence" value="ECO:0007669"/>
    <property type="project" value="UniProtKB-KW"/>
</dbReference>
<dbReference type="SUPFAM" id="SSF55874">
    <property type="entry name" value="ATPase domain of HSP90 chaperone/DNA topoisomerase II/histidine kinase"/>
    <property type="match status" value="1"/>
</dbReference>
<evidence type="ECO:0000256" key="4">
    <source>
        <dbReference type="ARBA" id="ARBA00022840"/>
    </source>
</evidence>
<feature type="compositionally biased region" description="Polar residues" evidence="10">
    <location>
        <begin position="1198"/>
        <end position="1212"/>
    </location>
</feature>
<dbReference type="InterPro" id="IPR036388">
    <property type="entry name" value="WH-like_DNA-bd_sf"/>
</dbReference>
<feature type="compositionally biased region" description="Low complexity" evidence="10">
    <location>
        <begin position="842"/>
        <end position="856"/>
    </location>
</feature>
<keyword evidence="8" id="KW-0143">Chaperone</keyword>
<dbReference type="GO" id="GO:0016887">
    <property type="term" value="F:ATP hydrolysis activity"/>
    <property type="evidence" value="ECO:0007669"/>
    <property type="project" value="InterPro"/>
</dbReference>
<feature type="region of interest" description="Disordered" evidence="10">
    <location>
        <begin position="1138"/>
        <end position="1222"/>
    </location>
</feature>
<comment type="caution">
    <text evidence="12">The sequence shown here is derived from an EMBL/GenBank/DDBJ whole genome shotgun (WGS) entry which is preliminary data.</text>
</comment>
<feature type="region of interest" description="Disordered" evidence="10">
    <location>
        <begin position="1624"/>
        <end position="1652"/>
    </location>
</feature>
<dbReference type="InterPro" id="IPR020568">
    <property type="entry name" value="Ribosomal_Su5_D2-typ_SF"/>
</dbReference>
<evidence type="ECO:0000256" key="2">
    <source>
        <dbReference type="ARBA" id="ARBA00008239"/>
    </source>
</evidence>
<feature type="compositionally biased region" description="Basic and acidic residues" evidence="10">
    <location>
        <begin position="895"/>
        <end position="908"/>
    </location>
</feature>
<feature type="compositionally biased region" description="Polar residues" evidence="10">
    <location>
        <begin position="1345"/>
        <end position="1364"/>
    </location>
</feature>
<dbReference type="Pfam" id="PF21071">
    <property type="entry name" value="LARP1_HEAT"/>
    <property type="match status" value="1"/>
</dbReference>
<feature type="region of interest" description="Disordered" evidence="10">
    <location>
        <begin position="787"/>
        <end position="826"/>
    </location>
</feature>
<dbReference type="EMBL" id="JAEPQZ010000012">
    <property type="protein sequence ID" value="KAG2174795.1"/>
    <property type="molecule type" value="Genomic_DNA"/>
</dbReference>
<evidence type="ECO:0000256" key="7">
    <source>
        <dbReference type="ARBA" id="ARBA00023128"/>
    </source>
</evidence>
<dbReference type="FunFam" id="3.30.230.80:FF:000004">
    <property type="entry name" value="Heat shock protein 75 kDa"/>
    <property type="match status" value="1"/>
</dbReference>
<reference evidence="12" key="1">
    <citation type="submission" date="2020-12" db="EMBL/GenBank/DDBJ databases">
        <title>Metabolic potential, ecology and presence of endohyphal bacteria is reflected in genomic diversity of Mucoromycotina.</title>
        <authorList>
            <person name="Muszewska A."/>
            <person name="Okrasinska A."/>
            <person name="Steczkiewicz K."/>
            <person name="Drgas O."/>
            <person name="Orlowska M."/>
            <person name="Perlinska-Lenart U."/>
            <person name="Aleksandrzak-Piekarczyk T."/>
            <person name="Szatraj K."/>
            <person name="Zielenkiewicz U."/>
            <person name="Pilsyk S."/>
            <person name="Malc E."/>
            <person name="Mieczkowski P."/>
            <person name="Kruszewska J.S."/>
            <person name="Biernat P."/>
            <person name="Pawlowska J."/>
        </authorList>
    </citation>
    <scope>NUCLEOTIDE SEQUENCE</scope>
    <source>
        <strain evidence="12">WA0000067209</strain>
    </source>
</reference>
<accession>A0A8H7PJA1</accession>
<dbReference type="SMART" id="SM00715">
    <property type="entry name" value="LA"/>
    <property type="match status" value="1"/>
</dbReference>
<feature type="compositionally biased region" description="Low complexity" evidence="10">
    <location>
        <begin position="1146"/>
        <end position="1162"/>
    </location>
</feature>
<dbReference type="GO" id="GO:0140662">
    <property type="term" value="F:ATP-dependent protein folding chaperone"/>
    <property type="evidence" value="ECO:0007669"/>
    <property type="project" value="InterPro"/>
</dbReference>
<evidence type="ECO:0000256" key="3">
    <source>
        <dbReference type="ARBA" id="ARBA00022741"/>
    </source>
</evidence>
<feature type="compositionally biased region" description="Polar residues" evidence="10">
    <location>
        <begin position="958"/>
        <end position="967"/>
    </location>
</feature>
<dbReference type="PROSITE" id="PS50961">
    <property type="entry name" value="HTH_LA"/>
    <property type="match status" value="1"/>
</dbReference>
<evidence type="ECO:0000256" key="1">
    <source>
        <dbReference type="ARBA" id="ARBA00004173"/>
    </source>
</evidence>
<feature type="region of interest" description="Disordered" evidence="10">
    <location>
        <begin position="1387"/>
        <end position="1408"/>
    </location>
</feature>
<feature type="compositionally biased region" description="Polar residues" evidence="10">
    <location>
        <begin position="1387"/>
        <end position="1401"/>
    </location>
</feature>
<dbReference type="InterPro" id="IPR020575">
    <property type="entry name" value="Hsp90_N"/>
</dbReference>
<dbReference type="GO" id="GO:0070013">
    <property type="term" value="C:intracellular organelle lumen"/>
    <property type="evidence" value="ECO:0007669"/>
    <property type="project" value="UniProtKB-ARBA"/>
</dbReference>
<dbReference type="PANTHER" id="PTHR11528">
    <property type="entry name" value="HEAT SHOCK PROTEIN 90 FAMILY MEMBER"/>
    <property type="match status" value="1"/>
</dbReference>
<dbReference type="InterPro" id="IPR037196">
    <property type="entry name" value="HSP90_C"/>
</dbReference>
<dbReference type="GO" id="GO:0048255">
    <property type="term" value="P:mRNA stabilization"/>
    <property type="evidence" value="ECO:0007669"/>
    <property type="project" value="InterPro"/>
</dbReference>
<evidence type="ECO:0000256" key="8">
    <source>
        <dbReference type="ARBA" id="ARBA00023186"/>
    </source>
</evidence>
<dbReference type="Proteomes" id="UP000654370">
    <property type="component" value="Unassembled WGS sequence"/>
</dbReference>
<organism evidence="12 13">
    <name type="scientific">Mortierella isabellina</name>
    <name type="common">Filamentous fungus</name>
    <name type="synonym">Umbelopsis isabellina</name>
    <dbReference type="NCBI Taxonomy" id="91625"/>
    <lineage>
        <taxon>Eukaryota</taxon>
        <taxon>Fungi</taxon>
        <taxon>Fungi incertae sedis</taxon>
        <taxon>Mucoromycota</taxon>
        <taxon>Mucoromycotina</taxon>
        <taxon>Umbelopsidomycetes</taxon>
        <taxon>Umbelopsidales</taxon>
        <taxon>Umbelopsidaceae</taxon>
        <taxon>Umbelopsis</taxon>
    </lineage>
</organism>
<dbReference type="GO" id="GO:0005739">
    <property type="term" value="C:mitochondrion"/>
    <property type="evidence" value="ECO:0007669"/>
    <property type="project" value="UniProtKB-SubCell"/>
</dbReference>
<dbReference type="Gene3D" id="3.30.565.10">
    <property type="entry name" value="Histidine kinase-like ATPase, C-terminal domain"/>
    <property type="match status" value="1"/>
</dbReference>
<comment type="subcellular location">
    <subcellularLocation>
        <location evidence="1">Mitochondrion</location>
    </subcellularLocation>
</comment>
<evidence type="ECO:0000256" key="9">
    <source>
        <dbReference type="PROSITE-ProRule" id="PRU00332"/>
    </source>
</evidence>
<dbReference type="Gene3D" id="1.20.120.790">
    <property type="entry name" value="Heat shock protein 90, C-terminal domain"/>
    <property type="match status" value="1"/>
</dbReference>
<evidence type="ECO:0000313" key="13">
    <source>
        <dbReference type="Proteomes" id="UP000654370"/>
    </source>
</evidence>
<dbReference type="FunFam" id="1.20.120.790:FF:000004">
    <property type="entry name" value="Heat shock protein 75 kDa"/>
    <property type="match status" value="1"/>
</dbReference>
<dbReference type="InterPro" id="IPR006630">
    <property type="entry name" value="La_HTH"/>
</dbReference>
<sequence length="1652" mass="185174">MLRIVARSSARLATASVKQAVAENFTVGSIKNASTLVRKSMLEASTIPVGSKFGWQKLSYSTDTTADKPDQLIEENEVVTGQEEVHEFKTETKRLLSIVANSLYSEKEIFVRELVSNAADALEKLRHNQMLQQGLETGKPLEIHISVDQAKKQFIIQDYGIGMTEEEINQNLGTIARSGSKAFLEKLEKDGSGGSKDNIIGQFGVGFYSTFMVGEKIKVYTRSAQPGSKGYCWTTDGQGSYSLAEADNVTVGTKIVIELRDDCKQFASKIEVDSIIKKYSNNSLNPLSPISFVGFPIYLNGGKVNTVEPLWTKEKNSVTADQHKEFYRFIANAWDDPQYTLHFKTDAPIAISSILYVPERHMEIIGQRQEPGVSLYSRKVLIQPKSKGLLPDWLRFVKGVVDSEDIPLNVSRELLQDNILSRLRNVMTSRVIKWLESESKRDAQRYNDFFLDFGQFIKEGVCTDAMHKKDIAKLLRFETSATKDNEMISLKEYTDRKKEEQKRIYYLLTPKRKFAEESPYFEAFKKNGIEVLYLYDTVDEFVVNHLREFQGLDLVAADSPEAADDSLLRQHTENNESSGSNLSEAEAKELAKYIQETLGSNVVKQVDVSRRLVNYPAVVLEHESPAMRRMMQMMQGSAKMEEAEAQPTRLEINPDHAVLKGLFKVRAEKPELAKMVTEQIYDNALCAAGVLDDPRSMITRLNKLLEFSVENVVHQDKKNDSILEVKCTNEIKGRQFVTPNKIHSTTATFRYLEADNHWPRLALGAEKFPGLVTAFNEKFKAKQTVAMSSSTEVTPEKQNQNVEKVEVDTASTDAVKAEDNATEKQKILAPIPSVNVWQVRKSSTSPSSEEPAPIAAEKSEQPAQEETTSKKSKKSKKSADLPSLQDSTSWPAPNEAKELPVEASEKKEKRPPRGKGQWTTITPTITHTTPTPGSRSARPNRRRSDSENKKKSHRGQKDNASVESKSGSAVEKSTPAQAEKAQSSAAKSIEASNTSLENGHGQRGAYRGRGAARGRGRGRGGFSQPAAGAPYMNGRPKSGYVNVDAETLKAFLLQQLEYYFSIDNLCKDIFLRKQMNDQGYVQTSLIANFNRVKNLTTDMDLINEALAQSDILEVDGDMVRKREGWDFWLLNDKAQDHENHASENTAAPASSAAPAQPAAAPEAQRKSSIAEVASKAAAKPAPSLASLAGHPNAKAPQPQLNGNHNGRTNNAPGTKAAEPAKEDDELFEFEEDWGDDAREGTVKKYYLSDEESDDDDDAIDIDDDMVARIMIVTQRKRDKSHVSFERAKMNDEISDMINEGLYHYEDDLQKNKTQQGAASHASNQKVETVNSDHFAELSASAKASHGSQLTGNNMSSTKITQKPISTGKKAPRFYPVRAESLPQSALYGTSAGSLPRNNAVTGNKKDSRQYSSQSAVGWVLSDQPYHYNPNDLLSTSYTGTSPMYSNLSEQLSTSVDMAQSFPNFQHPSHDLLRENGFMQHKYHKYHAKALKERKKSGVGQSQEMNTLFRFWSHFLRDHFNKRMYGEFKRLAIEDANQNYRYGLECLFRFFSYGLEKKYRLEIFEDFMELTLKDYDNGYLYGLEKFWAYLYYRKDKNKRKLPSNDRLNSILAKYKTLDDFKKAEPSKVHTETYTVPHHGKPRGSVSGPSASGQ</sequence>
<keyword evidence="5 9" id="KW-0694">RNA-binding</keyword>
<dbReference type="SUPFAM" id="SSF54211">
    <property type="entry name" value="Ribosomal protein S5 domain 2-like"/>
    <property type="match status" value="1"/>
</dbReference>
<dbReference type="GO" id="GO:0051082">
    <property type="term" value="F:unfolded protein binding"/>
    <property type="evidence" value="ECO:0007669"/>
    <property type="project" value="InterPro"/>
</dbReference>
<dbReference type="CDD" id="cd07323">
    <property type="entry name" value="LAM"/>
    <property type="match status" value="1"/>
</dbReference>
<dbReference type="CDD" id="cd16927">
    <property type="entry name" value="HATPase_Hsp90-like"/>
    <property type="match status" value="1"/>
</dbReference>
<dbReference type="Gene3D" id="3.40.50.11260">
    <property type="match status" value="1"/>
</dbReference>
<dbReference type="FunFam" id="3.40.50.11260:FF:000004">
    <property type="entry name" value="Heat shock protein 75 mitochondrial"/>
    <property type="match status" value="1"/>
</dbReference>
<feature type="compositionally biased region" description="Polar residues" evidence="10">
    <location>
        <begin position="787"/>
        <end position="802"/>
    </location>
</feature>
<feature type="compositionally biased region" description="Low complexity" evidence="10">
    <location>
        <begin position="1173"/>
        <end position="1188"/>
    </location>
</feature>
<dbReference type="Gene3D" id="1.10.10.10">
    <property type="entry name" value="Winged helix-like DNA-binding domain superfamily/Winged helix DNA-binding domain"/>
    <property type="match status" value="1"/>
</dbReference>
<dbReference type="PRINTS" id="PR00775">
    <property type="entry name" value="HEATSHOCK90"/>
</dbReference>
<dbReference type="OrthoDB" id="28737at2759"/>
<keyword evidence="3" id="KW-0547">Nucleotide-binding</keyword>
<feature type="region of interest" description="Disordered" evidence="10">
    <location>
        <begin position="1340"/>
        <end position="1368"/>
    </location>
</feature>
<evidence type="ECO:0000259" key="11">
    <source>
        <dbReference type="PROSITE" id="PS50961"/>
    </source>
</evidence>
<dbReference type="InterPro" id="IPR006607">
    <property type="entry name" value="DM15"/>
</dbReference>
<proteinExistence type="inferred from homology"/>
<dbReference type="GO" id="GO:0000339">
    <property type="term" value="F:RNA cap binding"/>
    <property type="evidence" value="ECO:0007669"/>
    <property type="project" value="InterPro"/>
</dbReference>
<feature type="compositionally biased region" description="Low complexity" evidence="10">
    <location>
        <begin position="919"/>
        <end position="932"/>
    </location>
</feature>
<feature type="compositionally biased region" description="Low complexity" evidence="10">
    <location>
        <begin position="976"/>
        <end position="992"/>
    </location>
</feature>
<feature type="region of interest" description="Disordered" evidence="10">
    <location>
        <begin position="838"/>
        <end position="1035"/>
    </location>
</feature>
<dbReference type="Gene3D" id="3.30.230.80">
    <property type="match status" value="1"/>
</dbReference>
<dbReference type="InterPro" id="IPR001404">
    <property type="entry name" value="Hsp90_fam"/>
</dbReference>
<keyword evidence="6" id="KW-0809">Transit peptide</keyword>
<evidence type="ECO:0000313" key="12">
    <source>
        <dbReference type="EMBL" id="KAG2174795.1"/>
    </source>
</evidence>
<keyword evidence="7" id="KW-0496">Mitochondrion</keyword>
<evidence type="ECO:0000256" key="5">
    <source>
        <dbReference type="ARBA" id="ARBA00022884"/>
    </source>
</evidence>
<name>A0A8H7PJA1_MORIS</name>
<dbReference type="SUPFAM" id="SSF46785">
    <property type="entry name" value="Winged helix' DNA-binding domain"/>
    <property type="match status" value="1"/>
</dbReference>
<dbReference type="InterPro" id="IPR036390">
    <property type="entry name" value="WH_DNA-bd_sf"/>
</dbReference>
<evidence type="ECO:0000256" key="6">
    <source>
        <dbReference type="ARBA" id="ARBA00022946"/>
    </source>
</evidence>
<feature type="compositionally biased region" description="Basic and acidic residues" evidence="10">
    <location>
        <begin position="815"/>
        <end position="826"/>
    </location>
</feature>
<feature type="domain" description="HTH La-type RNA-binding" evidence="11">
    <location>
        <begin position="1042"/>
        <end position="1131"/>
    </location>
</feature>
<gene>
    <name evidence="12" type="ORF">INT43_005857</name>
</gene>
<dbReference type="Pfam" id="PF05383">
    <property type="entry name" value="La"/>
    <property type="match status" value="1"/>
</dbReference>
<dbReference type="SUPFAM" id="SSF110942">
    <property type="entry name" value="HSP90 C-terminal domain"/>
    <property type="match status" value="1"/>
</dbReference>
<keyword evidence="13" id="KW-1185">Reference proteome</keyword>
<dbReference type="Pfam" id="PF00183">
    <property type="entry name" value="HSP90"/>
    <property type="match status" value="1"/>
</dbReference>
<dbReference type="SMART" id="SM00684">
    <property type="entry name" value="DM15"/>
    <property type="match status" value="3"/>
</dbReference>
<protein>
    <recommendedName>
        <fullName evidence="11">HTH La-type RNA-binding domain-containing protein</fullName>
    </recommendedName>
</protein>
<dbReference type="Pfam" id="PF13589">
    <property type="entry name" value="HATPase_c_3"/>
    <property type="match status" value="1"/>
</dbReference>